<proteinExistence type="predicted"/>
<comment type="caution">
    <text evidence="1">The sequence shown here is derived from an EMBL/GenBank/DDBJ whole genome shotgun (WGS) entry which is preliminary data.</text>
</comment>
<evidence type="ECO:0000313" key="1">
    <source>
        <dbReference type="EMBL" id="KAJ2981468.1"/>
    </source>
</evidence>
<accession>A0ACC1NSZ9</accession>
<gene>
    <name evidence="1" type="ORF">NQ176_g2005</name>
</gene>
<dbReference type="Proteomes" id="UP001143910">
    <property type="component" value="Unassembled WGS sequence"/>
</dbReference>
<name>A0ACC1NSZ9_9HYPO</name>
<keyword evidence="2" id="KW-1185">Reference proteome</keyword>
<evidence type="ECO:0000313" key="2">
    <source>
        <dbReference type="Proteomes" id="UP001143910"/>
    </source>
</evidence>
<reference evidence="1" key="1">
    <citation type="submission" date="2022-08" db="EMBL/GenBank/DDBJ databases">
        <title>Genome Sequence of Lecanicillium fungicola.</title>
        <authorList>
            <person name="Buettner E."/>
        </authorList>
    </citation>
    <scope>NUCLEOTIDE SEQUENCE</scope>
    <source>
        <strain evidence="1">Babe33</strain>
    </source>
</reference>
<sequence>MHTKAILSFGLLPTLLAAQKLNNRGVSCAFSVAAGTGETCDSFCQSWSVSIDDFKALNPGVQCPSLVANNDYCVDGTVTTDVPTTTPATTMTTTTSTKTTTSSPGGPSPTQSGLAANCDKFHLVSSGDQCGIIESKYGISAAQFSSWNPAINARQWFPLEPLCSNLIVGYYVCVNVPGATSTQPSNGIQTPQPTQPGMVGNCNQFHHIFPGNTCDQITSYHHISQQDFAKWNPQVGPQCTGLVADANACVGVLPDSTPTSPSNGIETPQPTQPGMVGNCNQFHHIFPGNTCDQITSYHHISQQDFAKWNPQVGPQCTGLVADANACVGVLPDSTPTSPSNGIETPQPTQPGMVGNCNQFHHIFPGNTCDQITSYHHISQQDFAKWNPQVGAQCTGLIADANACVGVIS</sequence>
<dbReference type="EMBL" id="JANJQO010000129">
    <property type="protein sequence ID" value="KAJ2981468.1"/>
    <property type="molecule type" value="Genomic_DNA"/>
</dbReference>
<protein>
    <submittedName>
        <fullName evidence="1">Uncharacterized protein</fullName>
    </submittedName>
</protein>
<organism evidence="1 2">
    <name type="scientific">Zarea fungicola</name>
    <dbReference type="NCBI Taxonomy" id="93591"/>
    <lineage>
        <taxon>Eukaryota</taxon>
        <taxon>Fungi</taxon>
        <taxon>Dikarya</taxon>
        <taxon>Ascomycota</taxon>
        <taxon>Pezizomycotina</taxon>
        <taxon>Sordariomycetes</taxon>
        <taxon>Hypocreomycetidae</taxon>
        <taxon>Hypocreales</taxon>
        <taxon>Cordycipitaceae</taxon>
        <taxon>Zarea</taxon>
    </lineage>
</organism>